<evidence type="ECO:0000313" key="1">
    <source>
        <dbReference type="EMBL" id="KAH3702029.1"/>
    </source>
</evidence>
<dbReference type="AlphaFoldDB" id="A0A9D3YJR0"/>
<accession>A0A9D3YJR0</accession>
<comment type="caution">
    <text evidence="1">The sequence shown here is derived from an EMBL/GenBank/DDBJ whole genome shotgun (WGS) entry which is preliminary data.</text>
</comment>
<dbReference type="Proteomes" id="UP000828390">
    <property type="component" value="Unassembled WGS sequence"/>
</dbReference>
<sequence length="84" mass="9494">MCSVQKHNSPNVVIPKLQDRGVITRFSLKRPEFNPRSRKHVGLVVVHHTRQAGASGYSCFSHSPRPQHKLENLSKILNGSTMHQ</sequence>
<organism evidence="1 2">
    <name type="scientific">Dreissena polymorpha</name>
    <name type="common">Zebra mussel</name>
    <name type="synonym">Mytilus polymorpha</name>
    <dbReference type="NCBI Taxonomy" id="45954"/>
    <lineage>
        <taxon>Eukaryota</taxon>
        <taxon>Metazoa</taxon>
        <taxon>Spiralia</taxon>
        <taxon>Lophotrochozoa</taxon>
        <taxon>Mollusca</taxon>
        <taxon>Bivalvia</taxon>
        <taxon>Autobranchia</taxon>
        <taxon>Heteroconchia</taxon>
        <taxon>Euheterodonta</taxon>
        <taxon>Imparidentia</taxon>
        <taxon>Neoheterodontei</taxon>
        <taxon>Myida</taxon>
        <taxon>Dreissenoidea</taxon>
        <taxon>Dreissenidae</taxon>
        <taxon>Dreissena</taxon>
    </lineage>
</organism>
<protein>
    <submittedName>
        <fullName evidence="1">Uncharacterized protein</fullName>
    </submittedName>
</protein>
<keyword evidence="2" id="KW-1185">Reference proteome</keyword>
<reference evidence="1" key="2">
    <citation type="submission" date="2020-11" db="EMBL/GenBank/DDBJ databases">
        <authorList>
            <person name="McCartney M.A."/>
            <person name="Auch B."/>
            <person name="Kono T."/>
            <person name="Mallez S."/>
            <person name="Becker A."/>
            <person name="Gohl D.M."/>
            <person name="Silverstein K.A.T."/>
            <person name="Koren S."/>
            <person name="Bechman K.B."/>
            <person name="Herman A."/>
            <person name="Abrahante J.E."/>
            <person name="Garbe J."/>
        </authorList>
    </citation>
    <scope>NUCLEOTIDE SEQUENCE</scope>
    <source>
        <strain evidence="1">Duluth1</strain>
        <tissue evidence="1">Whole animal</tissue>
    </source>
</reference>
<proteinExistence type="predicted"/>
<evidence type="ECO:0000313" key="2">
    <source>
        <dbReference type="Proteomes" id="UP000828390"/>
    </source>
</evidence>
<name>A0A9D3YJR0_DREPO</name>
<dbReference type="EMBL" id="JAIWYP010000015">
    <property type="protein sequence ID" value="KAH3702029.1"/>
    <property type="molecule type" value="Genomic_DNA"/>
</dbReference>
<gene>
    <name evidence="1" type="ORF">DPMN_077029</name>
</gene>
<reference evidence="1" key="1">
    <citation type="journal article" date="2019" name="bioRxiv">
        <title>The Genome of the Zebra Mussel, Dreissena polymorpha: A Resource for Invasive Species Research.</title>
        <authorList>
            <person name="McCartney M.A."/>
            <person name="Auch B."/>
            <person name="Kono T."/>
            <person name="Mallez S."/>
            <person name="Zhang Y."/>
            <person name="Obille A."/>
            <person name="Becker A."/>
            <person name="Abrahante J.E."/>
            <person name="Garbe J."/>
            <person name="Badalamenti J.P."/>
            <person name="Herman A."/>
            <person name="Mangelson H."/>
            <person name="Liachko I."/>
            <person name="Sullivan S."/>
            <person name="Sone E.D."/>
            <person name="Koren S."/>
            <person name="Silverstein K.A.T."/>
            <person name="Beckman K.B."/>
            <person name="Gohl D.M."/>
        </authorList>
    </citation>
    <scope>NUCLEOTIDE SEQUENCE</scope>
    <source>
        <strain evidence="1">Duluth1</strain>
        <tissue evidence="1">Whole animal</tissue>
    </source>
</reference>